<proteinExistence type="predicted"/>
<dbReference type="SUPFAM" id="SSF50129">
    <property type="entry name" value="GroES-like"/>
    <property type="match status" value="1"/>
</dbReference>
<keyword evidence="5" id="KW-1185">Reference proteome</keyword>
<evidence type="ECO:0000259" key="3">
    <source>
        <dbReference type="Pfam" id="PF08240"/>
    </source>
</evidence>
<feature type="domain" description="Alcohol dehydrogenase-like C-terminal" evidence="2">
    <location>
        <begin position="170"/>
        <end position="293"/>
    </location>
</feature>
<dbReference type="RefSeq" id="WP_183494855.1">
    <property type="nucleotide sequence ID" value="NZ_JACIFF010000002.1"/>
</dbReference>
<dbReference type="Pfam" id="PF08240">
    <property type="entry name" value="ADH_N"/>
    <property type="match status" value="1"/>
</dbReference>
<dbReference type="Pfam" id="PF00107">
    <property type="entry name" value="ADH_zinc_N"/>
    <property type="match status" value="1"/>
</dbReference>
<dbReference type="InterPro" id="IPR036291">
    <property type="entry name" value="NAD(P)-bd_dom_sf"/>
</dbReference>
<sequence length="337" mass="36356">MKYIVCQEPGRFELGDRPEPTAKSGEALLKIHRVGICGTDLHAYSGNQAFFTYPRILGHELSAEVVQIGENPQGLTAGDRVIIMPYLSCSKCVACHMGKTNCCQNIQVLGVHTDGGMQEYLTVPSDILIPAGNLSHDEIAIVEPLAIGAHALRRAAVKQGETIVVVGCGPIGIGMMALAKLVGCTVIALDTNQQRLDFVRDEIGVDHAFSVLEDPVAAVTEVTGGDLATAVFDATGAQRALESGVDYMSHGGRYVLVGLSKGDLTFSHPKIHAKETTLMCSRNATFDDFRWVKESLASGKFPTNKFITHSVSYTDMIDHFDGWLQPETGVIKAVVKW</sequence>
<reference evidence="4 5" key="1">
    <citation type="submission" date="2020-08" db="EMBL/GenBank/DDBJ databases">
        <title>Genomic Encyclopedia of Type Strains, Phase IV (KMG-IV): sequencing the most valuable type-strain genomes for metagenomic binning, comparative biology and taxonomic classification.</title>
        <authorList>
            <person name="Goeker M."/>
        </authorList>
    </citation>
    <scope>NUCLEOTIDE SEQUENCE [LARGE SCALE GENOMIC DNA]</scope>
    <source>
        <strain evidence="4 5">DSM 105137</strain>
    </source>
</reference>
<dbReference type="SUPFAM" id="SSF51735">
    <property type="entry name" value="NAD(P)-binding Rossmann-fold domains"/>
    <property type="match status" value="1"/>
</dbReference>
<dbReference type="InterPro" id="IPR013154">
    <property type="entry name" value="ADH-like_N"/>
</dbReference>
<dbReference type="GO" id="GO:0016491">
    <property type="term" value="F:oxidoreductase activity"/>
    <property type="evidence" value="ECO:0007669"/>
    <property type="project" value="UniProtKB-KW"/>
</dbReference>
<accession>A0A840E4M9</accession>
<dbReference type="PANTHER" id="PTHR43401">
    <property type="entry name" value="L-THREONINE 3-DEHYDROGENASE"/>
    <property type="match status" value="1"/>
</dbReference>
<evidence type="ECO:0000259" key="2">
    <source>
        <dbReference type="Pfam" id="PF00107"/>
    </source>
</evidence>
<keyword evidence="1" id="KW-0560">Oxidoreductase</keyword>
<dbReference type="PANTHER" id="PTHR43401:SF3">
    <property type="entry name" value="L-GALACTONATE-5-DEHYDROGENASE"/>
    <property type="match status" value="1"/>
</dbReference>
<gene>
    <name evidence="4" type="ORF">GGR28_001228</name>
</gene>
<dbReference type="AlphaFoldDB" id="A0A840E4M9"/>
<evidence type="ECO:0008006" key="6">
    <source>
        <dbReference type="Google" id="ProtNLM"/>
    </source>
</evidence>
<dbReference type="InterPro" id="IPR011032">
    <property type="entry name" value="GroES-like_sf"/>
</dbReference>
<comment type="caution">
    <text evidence="4">The sequence shown here is derived from an EMBL/GenBank/DDBJ whole genome shotgun (WGS) entry which is preliminary data.</text>
</comment>
<dbReference type="Gene3D" id="3.90.180.10">
    <property type="entry name" value="Medium-chain alcohol dehydrogenases, catalytic domain"/>
    <property type="match status" value="1"/>
</dbReference>
<dbReference type="InterPro" id="IPR050129">
    <property type="entry name" value="Zn_alcohol_dh"/>
</dbReference>
<dbReference type="Gene3D" id="3.40.50.720">
    <property type="entry name" value="NAD(P)-binding Rossmann-like Domain"/>
    <property type="match status" value="1"/>
</dbReference>
<protein>
    <recommendedName>
        <fullName evidence="6">Alcohol dehydrogenase</fullName>
    </recommendedName>
</protein>
<dbReference type="CDD" id="cd08261">
    <property type="entry name" value="Zn_ADH7"/>
    <property type="match status" value="1"/>
</dbReference>
<evidence type="ECO:0000256" key="1">
    <source>
        <dbReference type="ARBA" id="ARBA00023002"/>
    </source>
</evidence>
<feature type="domain" description="Alcohol dehydrogenase-like N-terminal" evidence="3">
    <location>
        <begin position="24"/>
        <end position="131"/>
    </location>
</feature>
<evidence type="ECO:0000313" key="4">
    <source>
        <dbReference type="EMBL" id="MBB4078615.1"/>
    </source>
</evidence>
<evidence type="ECO:0000313" key="5">
    <source>
        <dbReference type="Proteomes" id="UP000576209"/>
    </source>
</evidence>
<name>A0A840E4M9_9BACT</name>
<dbReference type="Proteomes" id="UP000576209">
    <property type="component" value="Unassembled WGS sequence"/>
</dbReference>
<organism evidence="4 5">
    <name type="scientific">Neolewinella aquimaris</name>
    <dbReference type="NCBI Taxonomy" id="1835722"/>
    <lineage>
        <taxon>Bacteria</taxon>
        <taxon>Pseudomonadati</taxon>
        <taxon>Bacteroidota</taxon>
        <taxon>Saprospiria</taxon>
        <taxon>Saprospirales</taxon>
        <taxon>Lewinellaceae</taxon>
        <taxon>Neolewinella</taxon>
    </lineage>
</organism>
<dbReference type="EMBL" id="JACIFF010000002">
    <property type="protein sequence ID" value="MBB4078615.1"/>
    <property type="molecule type" value="Genomic_DNA"/>
</dbReference>
<dbReference type="InterPro" id="IPR013149">
    <property type="entry name" value="ADH-like_C"/>
</dbReference>